<keyword evidence="3" id="KW-1185">Reference proteome</keyword>
<dbReference type="EMBL" id="JAERRH010000015">
    <property type="protein sequence ID" value="MBL1108778.1"/>
    <property type="molecule type" value="Genomic_DNA"/>
</dbReference>
<protein>
    <submittedName>
        <fullName evidence="2">Uncharacterized protein</fullName>
    </submittedName>
</protein>
<dbReference type="Proteomes" id="UP000621386">
    <property type="component" value="Unassembled WGS sequence"/>
</dbReference>
<sequence length="90" mass="8805">MRTPARFLGVLTGITLVLGGAALIAPAAQADIPACTNMVQQTGVTVSDTVTAACTKGVHNDLRGCVTALTEAGVPGGAATGACRMAANPP</sequence>
<evidence type="ECO:0000313" key="3">
    <source>
        <dbReference type="Proteomes" id="UP000621386"/>
    </source>
</evidence>
<keyword evidence="1" id="KW-0732">Signal</keyword>
<comment type="caution">
    <text evidence="2">The sequence shown here is derived from an EMBL/GenBank/DDBJ whole genome shotgun (WGS) entry which is preliminary data.</text>
</comment>
<feature type="signal peptide" evidence="1">
    <location>
        <begin position="1"/>
        <end position="30"/>
    </location>
</feature>
<organism evidence="2 3">
    <name type="scientific">Streptomyces musisoli</name>
    <dbReference type="NCBI Taxonomy" id="2802280"/>
    <lineage>
        <taxon>Bacteria</taxon>
        <taxon>Bacillati</taxon>
        <taxon>Actinomycetota</taxon>
        <taxon>Actinomycetes</taxon>
        <taxon>Kitasatosporales</taxon>
        <taxon>Streptomycetaceae</taxon>
        <taxon>Streptomyces</taxon>
    </lineage>
</organism>
<evidence type="ECO:0000256" key="1">
    <source>
        <dbReference type="SAM" id="SignalP"/>
    </source>
</evidence>
<dbReference type="RefSeq" id="WP_201824098.1">
    <property type="nucleotide sequence ID" value="NZ_JAERRH010000015.1"/>
</dbReference>
<evidence type="ECO:0000313" key="2">
    <source>
        <dbReference type="EMBL" id="MBL1108778.1"/>
    </source>
</evidence>
<reference evidence="2 3" key="1">
    <citation type="submission" date="2021-01" db="EMBL/GenBank/DDBJ databases">
        <title>WGS of actinomycetes isolated from Thailand.</title>
        <authorList>
            <person name="Thawai C."/>
        </authorList>
    </citation>
    <scope>NUCLEOTIDE SEQUENCE [LARGE SCALE GENOMIC DNA]</scope>
    <source>
        <strain evidence="2 3">CH5-8</strain>
    </source>
</reference>
<gene>
    <name evidence="2" type="ORF">JK361_30050</name>
</gene>
<feature type="chain" id="PRO_5045912722" evidence="1">
    <location>
        <begin position="31"/>
        <end position="90"/>
    </location>
</feature>
<name>A0ABS1P8Y0_9ACTN</name>
<accession>A0ABS1P8Y0</accession>
<proteinExistence type="predicted"/>